<evidence type="ECO:0000313" key="2">
    <source>
        <dbReference type="Proteomes" id="UP000595662"/>
    </source>
</evidence>
<dbReference type="PANTHER" id="PTHR46411">
    <property type="entry name" value="FAMILY ATPASE, PUTATIVE-RELATED"/>
    <property type="match status" value="1"/>
</dbReference>
<dbReference type="AlphaFoldDB" id="A0A7T7BIA3"/>
<name>A0A7T7BIA3_PENDI</name>
<protein>
    <submittedName>
        <fullName evidence="1">ATPase, AAA-type, core</fullName>
    </submittedName>
</protein>
<sequence>MLMPPRVTGFNLHRKKWFNLSVDRISHVEWNKDALESRAIDSKSTDRIESLVTNHVEPEDSVDLIASNDNGLILLLHAGPGTGKNTDRREGG</sequence>
<reference evidence="1 2" key="1">
    <citation type="submission" date="2020-08" db="EMBL/GenBank/DDBJ databases">
        <title>The completed genome sequence of the pathogenic ascomycete fungus Penicillium digitatum.</title>
        <authorList>
            <person name="Wang M."/>
        </authorList>
    </citation>
    <scope>NUCLEOTIDE SEQUENCE [LARGE SCALE GENOMIC DNA]</scope>
    <source>
        <strain evidence="1 2">PdW03</strain>
    </source>
</reference>
<dbReference type="EMBL" id="CP060774">
    <property type="protein sequence ID" value="QQK40656.1"/>
    <property type="molecule type" value="Genomic_DNA"/>
</dbReference>
<dbReference type="Proteomes" id="UP000595662">
    <property type="component" value="Chromosome 1"/>
</dbReference>
<dbReference type="PANTHER" id="PTHR46411:SF2">
    <property type="entry name" value="AAA+ ATPASE DOMAIN-CONTAINING PROTEIN"/>
    <property type="match status" value="1"/>
</dbReference>
<dbReference type="KEGG" id="pdp:PDIP_79530"/>
<evidence type="ECO:0000313" key="1">
    <source>
        <dbReference type="EMBL" id="QQK40656.1"/>
    </source>
</evidence>
<proteinExistence type="predicted"/>
<dbReference type="RefSeq" id="XP_014532110.1">
    <property type="nucleotide sequence ID" value="XM_014676624.1"/>
</dbReference>
<dbReference type="GeneID" id="26236269"/>
<organism evidence="1 2">
    <name type="scientific">Penicillium digitatum</name>
    <name type="common">Green mold</name>
    <dbReference type="NCBI Taxonomy" id="36651"/>
    <lineage>
        <taxon>Eukaryota</taxon>
        <taxon>Fungi</taxon>
        <taxon>Dikarya</taxon>
        <taxon>Ascomycota</taxon>
        <taxon>Pezizomycotina</taxon>
        <taxon>Eurotiomycetes</taxon>
        <taxon>Eurotiomycetidae</taxon>
        <taxon>Eurotiales</taxon>
        <taxon>Aspergillaceae</taxon>
        <taxon>Penicillium</taxon>
    </lineage>
</organism>
<accession>A0A7T7BIA3</accession>
<gene>
    <name evidence="1" type="ORF">Pdw03_3510</name>
</gene>
<dbReference type="VEuPathDB" id="FungiDB:PDIP_79530"/>